<organism evidence="1 2">
    <name type="scientific">Hymenobacter canadensis</name>
    <dbReference type="NCBI Taxonomy" id="2999067"/>
    <lineage>
        <taxon>Bacteria</taxon>
        <taxon>Pseudomonadati</taxon>
        <taxon>Bacteroidota</taxon>
        <taxon>Cytophagia</taxon>
        <taxon>Cytophagales</taxon>
        <taxon>Hymenobacteraceae</taxon>
        <taxon>Hymenobacter</taxon>
    </lineage>
</organism>
<keyword evidence="2" id="KW-1185">Reference proteome</keyword>
<sequence length="152" mass="16777">MPLVTPLRQCIDLPVSDRVFDNTRVRQKARFLSLRHEQQPDGQCSAYITVVVHLYAAADDGYGPAIDGPGFTSYSVVLVADNNTIVEASTGNILRIRAGESNAEWAAAAEAYEQAVMLQGDFFELLRRYSPIDIEEMIVGHIQAADAMSRFV</sequence>
<proteinExistence type="predicted"/>
<dbReference type="EMBL" id="CP114767">
    <property type="protein sequence ID" value="WBA42969.1"/>
    <property type="molecule type" value="Genomic_DNA"/>
</dbReference>
<reference evidence="1 2" key="1">
    <citation type="submission" date="2022-12" db="EMBL/GenBank/DDBJ databases">
        <title>Hymenobacter canadensis sp. nov. isolated from lake water of the Cambridge Bay, Canada.</title>
        <authorList>
            <person name="Kim W.H."/>
            <person name="Lee Y.M."/>
        </authorList>
    </citation>
    <scope>NUCLEOTIDE SEQUENCE [LARGE SCALE GENOMIC DNA]</scope>
    <source>
        <strain evidence="1 2">PAMC 29467</strain>
    </source>
</reference>
<dbReference type="Proteomes" id="UP001211005">
    <property type="component" value="Chromosome"/>
</dbReference>
<gene>
    <name evidence="1" type="ORF">O3303_05245</name>
</gene>
<protein>
    <submittedName>
        <fullName evidence="1">Uncharacterized protein</fullName>
    </submittedName>
</protein>
<evidence type="ECO:0000313" key="2">
    <source>
        <dbReference type="Proteomes" id="UP001211005"/>
    </source>
</evidence>
<dbReference type="RefSeq" id="WP_269561016.1">
    <property type="nucleotide sequence ID" value="NZ_CP114767.1"/>
</dbReference>
<name>A0ABY7LTP0_9BACT</name>
<accession>A0ABY7LTP0</accession>
<evidence type="ECO:0000313" key="1">
    <source>
        <dbReference type="EMBL" id="WBA42969.1"/>
    </source>
</evidence>